<protein>
    <submittedName>
        <fullName evidence="1">Uncharacterized protein</fullName>
    </submittedName>
</protein>
<evidence type="ECO:0000313" key="1">
    <source>
        <dbReference type="EMBL" id="CCD52060.1"/>
    </source>
</evidence>
<reference evidence="2" key="1">
    <citation type="journal article" date="2011" name="PLoS Genet.">
        <title>Genomic analysis of the necrotrophic fungal pathogens Sclerotinia sclerotiorum and Botrytis cinerea.</title>
        <authorList>
            <person name="Amselem J."/>
            <person name="Cuomo C.A."/>
            <person name="van Kan J.A."/>
            <person name="Viaud M."/>
            <person name="Benito E.P."/>
            <person name="Couloux A."/>
            <person name="Coutinho P.M."/>
            <person name="de Vries R.P."/>
            <person name="Dyer P.S."/>
            <person name="Fillinger S."/>
            <person name="Fournier E."/>
            <person name="Gout L."/>
            <person name="Hahn M."/>
            <person name="Kohn L."/>
            <person name="Lapalu N."/>
            <person name="Plummer K.M."/>
            <person name="Pradier J.M."/>
            <person name="Quevillon E."/>
            <person name="Sharon A."/>
            <person name="Simon A."/>
            <person name="ten Have A."/>
            <person name="Tudzynski B."/>
            <person name="Tudzynski P."/>
            <person name="Wincker P."/>
            <person name="Andrew M."/>
            <person name="Anthouard V."/>
            <person name="Beever R.E."/>
            <person name="Beffa R."/>
            <person name="Benoit I."/>
            <person name="Bouzid O."/>
            <person name="Brault B."/>
            <person name="Chen Z."/>
            <person name="Choquer M."/>
            <person name="Collemare J."/>
            <person name="Cotton P."/>
            <person name="Danchin E.G."/>
            <person name="Da Silva C."/>
            <person name="Gautier A."/>
            <person name="Giraud C."/>
            <person name="Giraud T."/>
            <person name="Gonzalez C."/>
            <person name="Grossetete S."/>
            <person name="Guldener U."/>
            <person name="Henrissat B."/>
            <person name="Howlett B.J."/>
            <person name="Kodira C."/>
            <person name="Kretschmer M."/>
            <person name="Lappartient A."/>
            <person name="Leroch M."/>
            <person name="Levis C."/>
            <person name="Mauceli E."/>
            <person name="Neuveglise C."/>
            <person name="Oeser B."/>
            <person name="Pearson M."/>
            <person name="Poulain J."/>
            <person name="Poussereau N."/>
            <person name="Quesneville H."/>
            <person name="Rascle C."/>
            <person name="Schumacher J."/>
            <person name="Segurens B."/>
            <person name="Sexton A."/>
            <person name="Silva E."/>
            <person name="Sirven C."/>
            <person name="Soanes D.M."/>
            <person name="Talbot N.J."/>
            <person name="Templeton M."/>
            <person name="Yandava C."/>
            <person name="Yarden O."/>
            <person name="Zeng Q."/>
            <person name="Rollins J.A."/>
            <person name="Lebrun M.H."/>
            <person name="Dickman M."/>
        </authorList>
    </citation>
    <scope>NUCLEOTIDE SEQUENCE [LARGE SCALE GENOMIC DNA]</scope>
    <source>
        <strain evidence="2">T4</strain>
    </source>
</reference>
<name>G2YKB2_BOTF4</name>
<proteinExistence type="predicted"/>
<evidence type="ECO:0000313" key="2">
    <source>
        <dbReference type="Proteomes" id="UP000008177"/>
    </source>
</evidence>
<dbReference type="OrthoDB" id="3560413at2759"/>
<gene>
    <name evidence="1" type="ORF">BofuT4_P082190.1</name>
</gene>
<dbReference type="EMBL" id="FQ790340">
    <property type="protein sequence ID" value="CCD52060.1"/>
    <property type="molecule type" value="Genomic_DNA"/>
</dbReference>
<dbReference type="HOGENOM" id="CLU_3106111_0_0_1"/>
<sequence>MIASSSAHFGNTTLLSIAPEAGVFSFIQILYTFPAPKAQQRYSQVHLSLRL</sequence>
<organism evidence="1 2">
    <name type="scientific">Botryotinia fuckeliana (strain T4)</name>
    <name type="common">Noble rot fungus</name>
    <name type="synonym">Botrytis cinerea</name>
    <dbReference type="NCBI Taxonomy" id="999810"/>
    <lineage>
        <taxon>Eukaryota</taxon>
        <taxon>Fungi</taxon>
        <taxon>Dikarya</taxon>
        <taxon>Ascomycota</taxon>
        <taxon>Pezizomycotina</taxon>
        <taxon>Leotiomycetes</taxon>
        <taxon>Helotiales</taxon>
        <taxon>Sclerotiniaceae</taxon>
        <taxon>Botrytis</taxon>
    </lineage>
</organism>
<dbReference type="AlphaFoldDB" id="G2YKB2"/>
<accession>G2YKB2</accession>
<dbReference type="InParanoid" id="G2YKB2"/>
<dbReference type="Proteomes" id="UP000008177">
    <property type="component" value="Unplaced contigs"/>
</dbReference>